<dbReference type="EMBL" id="CAJNOO010000176">
    <property type="protein sequence ID" value="CAF0842563.1"/>
    <property type="molecule type" value="Genomic_DNA"/>
</dbReference>
<sequence length="181" mass="20824">MFSIGMRRFQIEEHPTSLDQKFTLMDEDDNCLYTVKSTFFVLGDKLTVMDSHGTELYKIRQQLKHIHLTFNIYNAGINDDNEESKLATVKQVGFPLKHTLEIHSVYGDYLMKRDGGMTCSEYTLSKDGVPIAQVKRKFPAFAERYTVDIDEQIHESDIPFILTLVITLWCAQRYRGQGSGS</sequence>
<dbReference type="Gene3D" id="2.40.160.200">
    <property type="entry name" value="LURP1-related"/>
    <property type="match status" value="1"/>
</dbReference>
<dbReference type="EMBL" id="CAJNOU010000215">
    <property type="protein sequence ID" value="CAF0919010.1"/>
    <property type="molecule type" value="Genomic_DNA"/>
</dbReference>
<gene>
    <name evidence="5" type="ORF">FNK824_LOCUS10394</name>
    <name evidence="7" type="ORF">JBS370_LOCUS32945</name>
    <name evidence="6" type="ORF">OTI717_LOCUS30829</name>
    <name evidence="2" type="ORF">RFH988_LOCUS6026</name>
    <name evidence="3" type="ORF">SEV965_LOCUS6544</name>
    <name evidence="4" type="ORF">ZHD862_LOCUS36564</name>
</gene>
<organism evidence="4 8">
    <name type="scientific">Rotaria sordida</name>
    <dbReference type="NCBI Taxonomy" id="392033"/>
    <lineage>
        <taxon>Eukaryota</taxon>
        <taxon>Metazoa</taxon>
        <taxon>Spiralia</taxon>
        <taxon>Gnathifera</taxon>
        <taxon>Rotifera</taxon>
        <taxon>Eurotatoria</taxon>
        <taxon>Bdelloidea</taxon>
        <taxon>Philodinida</taxon>
        <taxon>Philodinidae</taxon>
        <taxon>Rotaria</taxon>
    </lineage>
</organism>
<dbReference type="Proteomes" id="UP000663823">
    <property type="component" value="Unassembled WGS sequence"/>
</dbReference>
<evidence type="ECO:0000313" key="6">
    <source>
        <dbReference type="EMBL" id="CAF4034848.1"/>
    </source>
</evidence>
<dbReference type="InterPro" id="IPR038595">
    <property type="entry name" value="LOR_sf"/>
</dbReference>
<dbReference type="OrthoDB" id="9995417at2759"/>
<dbReference type="Proteomes" id="UP000663864">
    <property type="component" value="Unassembled WGS sequence"/>
</dbReference>
<name>A0A815RQN4_9BILA</name>
<evidence type="ECO:0000313" key="7">
    <source>
        <dbReference type="EMBL" id="CAF4128285.1"/>
    </source>
</evidence>
<protein>
    <submittedName>
        <fullName evidence="4">Uncharacterized protein</fullName>
    </submittedName>
</protein>
<proteinExistence type="inferred from homology"/>
<comment type="caution">
    <text evidence="4">The sequence shown here is derived from an EMBL/GenBank/DDBJ whole genome shotgun (WGS) entry which is preliminary data.</text>
</comment>
<accession>A0A815RQN4</accession>
<dbReference type="Proteomes" id="UP000663889">
    <property type="component" value="Unassembled WGS sequence"/>
</dbReference>
<reference evidence="4" key="1">
    <citation type="submission" date="2021-02" db="EMBL/GenBank/DDBJ databases">
        <authorList>
            <person name="Nowell W R."/>
        </authorList>
    </citation>
    <scope>NUCLEOTIDE SEQUENCE</scope>
</reference>
<dbReference type="Proteomes" id="UP000663874">
    <property type="component" value="Unassembled WGS sequence"/>
</dbReference>
<dbReference type="AlphaFoldDB" id="A0A815RQN4"/>
<evidence type="ECO:0000313" key="8">
    <source>
        <dbReference type="Proteomes" id="UP000663864"/>
    </source>
</evidence>
<dbReference type="InterPro" id="IPR007612">
    <property type="entry name" value="LOR"/>
</dbReference>
<evidence type="ECO:0000313" key="3">
    <source>
        <dbReference type="EMBL" id="CAF0919010.1"/>
    </source>
</evidence>
<dbReference type="EMBL" id="CAJNOT010006048">
    <property type="protein sequence ID" value="CAF1481007.1"/>
    <property type="molecule type" value="Genomic_DNA"/>
</dbReference>
<dbReference type="EMBL" id="CAJOBE010001157">
    <property type="protein sequence ID" value="CAF3719759.1"/>
    <property type="molecule type" value="Genomic_DNA"/>
</dbReference>
<evidence type="ECO:0000256" key="1">
    <source>
        <dbReference type="ARBA" id="ARBA00005437"/>
    </source>
</evidence>
<evidence type="ECO:0000313" key="4">
    <source>
        <dbReference type="EMBL" id="CAF1481007.1"/>
    </source>
</evidence>
<dbReference type="Proteomes" id="UP000663882">
    <property type="component" value="Unassembled WGS sequence"/>
</dbReference>
<evidence type="ECO:0000313" key="5">
    <source>
        <dbReference type="EMBL" id="CAF3719759.1"/>
    </source>
</evidence>
<dbReference type="Proteomes" id="UP000663836">
    <property type="component" value="Unassembled WGS sequence"/>
</dbReference>
<dbReference type="EMBL" id="CAJOBD010009110">
    <property type="protein sequence ID" value="CAF4128285.1"/>
    <property type="molecule type" value="Genomic_DNA"/>
</dbReference>
<dbReference type="Pfam" id="PF04525">
    <property type="entry name" value="LOR"/>
    <property type="match status" value="1"/>
</dbReference>
<dbReference type="EMBL" id="CAJOAX010008487">
    <property type="protein sequence ID" value="CAF4034848.1"/>
    <property type="molecule type" value="Genomic_DNA"/>
</dbReference>
<evidence type="ECO:0000313" key="2">
    <source>
        <dbReference type="EMBL" id="CAF0842563.1"/>
    </source>
</evidence>
<comment type="similarity">
    <text evidence="1">Belongs to the LOR family.</text>
</comment>
<dbReference type="SUPFAM" id="SSF54518">
    <property type="entry name" value="Tubby C-terminal domain-like"/>
    <property type="match status" value="1"/>
</dbReference>
<dbReference type="InterPro" id="IPR025659">
    <property type="entry name" value="Tubby-like_C"/>
</dbReference>